<dbReference type="InterPro" id="IPR035983">
    <property type="entry name" value="Hect_E3_ubiquitin_ligase"/>
</dbReference>
<evidence type="ECO:0000313" key="2">
    <source>
        <dbReference type="Proteomes" id="UP001434883"/>
    </source>
</evidence>
<name>A0ABV0QCG2_9TELE</name>
<protein>
    <submittedName>
        <fullName evidence="1">Uncharacterized protein</fullName>
    </submittedName>
</protein>
<reference evidence="1 2" key="1">
    <citation type="submission" date="2021-06" db="EMBL/GenBank/DDBJ databases">
        <authorList>
            <person name="Palmer J.M."/>
        </authorList>
    </citation>
    <scope>NUCLEOTIDE SEQUENCE [LARGE SCALE GENOMIC DNA]</scope>
    <source>
        <strain evidence="1 2">XC_2019</strain>
        <tissue evidence="1">Muscle</tissue>
    </source>
</reference>
<dbReference type="SUPFAM" id="SSF56204">
    <property type="entry name" value="Hect, E3 ligase catalytic domain"/>
    <property type="match status" value="1"/>
</dbReference>
<sequence>MFQVPKESLLQDMVSSSAENVALPQSSDGGVEHPKGTRCEHIWRAMILDDLLNVFMDKSVMDFELKMEFNEELAVDNSGASREVYTAFWEQFLDLREGKVESVPKLRPDVSEDRWHALGRIWAKRLIDRGIIPVRLSKAFIVASLLGLHSH</sequence>
<gene>
    <name evidence="1" type="ORF">XENOCAPTIV_024863</name>
</gene>
<proteinExistence type="predicted"/>
<comment type="caution">
    <text evidence="1">The sequence shown here is derived from an EMBL/GenBank/DDBJ whole genome shotgun (WGS) entry which is preliminary data.</text>
</comment>
<accession>A0ABV0QCG2</accession>
<dbReference type="Gene3D" id="3.90.1750.10">
    <property type="entry name" value="Hect, E3 ligase catalytic domains"/>
    <property type="match status" value="1"/>
</dbReference>
<keyword evidence="2" id="KW-1185">Reference proteome</keyword>
<organism evidence="1 2">
    <name type="scientific">Xenoophorus captivus</name>
    <dbReference type="NCBI Taxonomy" id="1517983"/>
    <lineage>
        <taxon>Eukaryota</taxon>
        <taxon>Metazoa</taxon>
        <taxon>Chordata</taxon>
        <taxon>Craniata</taxon>
        <taxon>Vertebrata</taxon>
        <taxon>Euteleostomi</taxon>
        <taxon>Actinopterygii</taxon>
        <taxon>Neopterygii</taxon>
        <taxon>Teleostei</taxon>
        <taxon>Neoteleostei</taxon>
        <taxon>Acanthomorphata</taxon>
        <taxon>Ovalentaria</taxon>
        <taxon>Atherinomorphae</taxon>
        <taxon>Cyprinodontiformes</taxon>
        <taxon>Goodeidae</taxon>
        <taxon>Xenoophorus</taxon>
    </lineage>
</organism>
<dbReference type="EMBL" id="JAHRIN010005897">
    <property type="protein sequence ID" value="MEQ2193153.1"/>
    <property type="molecule type" value="Genomic_DNA"/>
</dbReference>
<evidence type="ECO:0000313" key="1">
    <source>
        <dbReference type="EMBL" id="MEQ2193153.1"/>
    </source>
</evidence>
<dbReference type="Proteomes" id="UP001434883">
    <property type="component" value="Unassembled WGS sequence"/>
</dbReference>